<organism evidence="1 2">
    <name type="scientific">Patagioenas fasciata monilis</name>
    <dbReference type="NCBI Taxonomy" id="372326"/>
    <lineage>
        <taxon>Eukaryota</taxon>
        <taxon>Metazoa</taxon>
        <taxon>Chordata</taxon>
        <taxon>Craniata</taxon>
        <taxon>Vertebrata</taxon>
        <taxon>Euteleostomi</taxon>
        <taxon>Archelosauria</taxon>
        <taxon>Archosauria</taxon>
        <taxon>Dinosauria</taxon>
        <taxon>Saurischia</taxon>
        <taxon>Theropoda</taxon>
        <taxon>Coelurosauria</taxon>
        <taxon>Aves</taxon>
        <taxon>Neognathae</taxon>
        <taxon>Neoaves</taxon>
        <taxon>Columbimorphae</taxon>
        <taxon>Columbiformes</taxon>
        <taxon>Columbidae</taxon>
        <taxon>Patagioenas</taxon>
    </lineage>
</organism>
<keyword evidence="2" id="KW-1185">Reference proteome</keyword>
<dbReference type="AlphaFoldDB" id="A0A1V4KC91"/>
<accession>A0A1V4KC91</accession>
<comment type="caution">
    <text evidence="1">The sequence shown here is derived from an EMBL/GenBank/DDBJ whole genome shotgun (WGS) entry which is preliminary data.</text>
</comment>
<protein>
    <submittedName>
        <fullName evidence="1">Uncharacterized protein</fullName>
    </submittedName>
</protein>
<dbReference type="EMBL" id="LSYS01003958">
    <property type="protein sequence ID" value="OPJ82005.1"/>
    <property type="molecule type" value="Genomic_DNA"/>
</dbReference>
<sequence length="88" mass="9718">MGFAEDSKRTTKKAIAVLSVSEVWYQDCYSSILAAGGRALSQRCLTDQSVENIILRTTVSFAFEHLPLYVGQKVLLDVCLNFGTVKKS</sequence>
<gene>
    <name evidence="1" type="ORF">AV530_014511</name>
</gene>
<dbReference type="Proteomes" id="UP000190648">
    <property type="component" value="Unassembled WGS sequence"/>
</dbReference>
<name>A0A1V4KC91_PATFA</name>
<evidence type="ECO:0000313" key="2">
    <source>
        <dbReference type="Proteomes" id="UP000190648"/>
    </source>
</evidence>
<reference evidence="1 2" key="1">
    <citation type="submission" date="2016-02" db="EMBL/GenBank/DDBJ databases">
        <title>Band-tailed pigeon sequencing and assembly.</title>
        <authorList>
            <person name="Soares A.E."/>
            <person name="Novak B.J."/>
            <person name="Rice E.S."/>
            <person name="O'Connell B."/>
            <person name="Chang D."/>
            <person name="Weber S."/>
            <person name="Shapiro B."/>
        </authorList>
    </citation>
    <scope>NUCLEOTIDE SEQUENCE [LARGE SCALE GENOMIC DNA]</scope>
    <source>
        <strain evidence="1">BTP2013</strain>
        <tissue evidence="1">Blood</tissue>
    </source>
</reference>
<evidence type="ECO:0000313" key="1">
    <source>
        <dbReference type="EMBL" id="OPJ82005.1"/>
    </source>
</evidence>
<proteinExistence type="predicted"/>